<dbReference type="InterPro" id="IPR019887">
    <property type="entry name" value="Tscrpt_reg_AsnC/Lrp_C"/>
</dbReference>
<dbReference type="PROSITE" id="PS50956">
    <property type="entry name" value="HTH_ASNC_2"/>
    <property type="match status" value="1"/>
</dbReference>
<dbReference type="PANTHER" id="PTHR30154">
    <property type="entry name" value="LEUCINE-RESPONSIVE REGULATORY PROTEIN"/>
    <property type="match status" value="1"/>
</dbReference>
<dbReference type="Proteomes" id="UP000287224">
    <property type="component" value="Unassembled WGS sequence"/>
</dbReference>
<dbReference type="InterPro" id="IPR011991">
    <property type="entry name" value="ArsR-like_HTH"/>
</dbReference>
<comment type="caution">
    <text evidence="5">The sequence shown here is derived from an EMBL/GenBank/DDBJ whole genome shotgun (WGS) entry which is preliminary data.</text>
</comment>
<feature type="domain" description="HTH asnC-type" evidence="4">
    <location>
        <begin position="9"/>
        <end position="70"/>
    </location>
</feature>
<dbReference type="Gene3D" id="3.30.70.920">
    <property type="match status" value="1"/>
</dbReference>
<dbReference type="InterPro" id="IPR000485">
    <property type="entry name" value="AsnC-type_HTH_dom"/>
</dbReference>
<keyword evidence="2" id="KW-0238">DNA-binding</keyword>
<dbReference type="GO" id="GO:0043565">
    <property type="term" value="F:sequence-specific DNA binding"/>
    <property type="evidence" value="ECO:0007669"/>
    <property type="project" value="InterPro"/>
</dbReference>
<dbReference type="InterPro" id="IPR036390">
    <property type="entry name" value="WH_DNA-bd_sf"/>
</dbReference>
<dbReference type="FunFam" id="1.10.10.10:FF:000186">
    <property type="entry name" value="AsnC family transcriptional regulator"/>
    <property type="match status" value="1"/>
</dbReference>
<protein>
    <submittedName>
        <fullName evidence="5">AsnC family transcriptional regulator</fullName>
    </submittedName>
</protein>
<evidence type="ECO:0000259" key="4">
    <source>
        <dbReference type="PROSITE" id="PS50956"/>
    </source>
</evidence>
<dbReference type="InterPro" id="IPR011008">
    <property type="entry name" value="Dimeric_a/b-barrel"/>
</dbReference>
<dbReference type="InterPro" id="IPR019888">
    <property type="entry name" value="Tscrpt_reg_AsnC-like"/>
</dbReference>
<dbReference type="InterPro" id="IPR036388">
    <property type="entry name" value="WH-like_DNA-bd_sf"/>
</dbReference>
<dbReference type="SUPFAM" id="SSF46785">
    <property type="entry name" value="Winged helix' DNA-binding domain"/>
    <property type="match status" value="1"/>
</dbReference>
<accession>A0A401ZGQ1</accession>
<dbReference type="Pfam" id="PF01037">
    <property type="entry name" value="AsnC_trans_reg"/>
    <property type="match status" value="1"/>
</dbReference>
<dbReference type="OrthoDB" id="34294at2"/>
<dbReference type="PROSITE" id="PS00519">
    <property type="entry name" value="HTH_ASNC_1"/>
    <property type="match status" value="1"/>
</dbReference>
<dbReference type="PANTHER" id="PTHR30154:SF53">
    <property type="entry name" value="HTH-TYPE TRANSCRIPTIONAL REGULATOR LRPC"/>
    <property type="match status" value="1"/>
</dbReference>
<keyword evidence="1" id="KW-0805">Transcription regulation</keyword>
<dbReference type="AlphaFoldDB" id="A0A401ZGQ1"/>
<keyword evidence="3" id="KW-0804">Transcription</keyword>
<dbReference type="Gene3D" id="1.10.10.10">
    <property type="entry name" value="Winged helix-like DNA-binding domain superfamily/Winged helix DNA-binding domain"/>
    <property type="match status" value="1"/>
</dbReference>
<dbReference type="SMART" id="SM00344">
    <property type="entry name" value="HTH_ASNC"/>
    <property type="match status" value="1"/>
</dbReference>
<dbReference type="SUPFAM" id="SSF54909">
    <property type="entry name" value="Dimeric alpha+beta barrel"/>
    <property type="match status" value="1"/>
</dbReference>
<evidence type="ECO:0000256" key="2">
    <source>
        <dbReference type="ARBA" id="ARBA00023125"/>
    </source>
</evidence>
<dbReference type="RefSeq" id="WP_126597048.1">
    <property type="nucleotide sequence ID" value="NZ_BIFQ01000001.1"/>
</dbReference>
<dbReference type="CDD" id="cd00090">
    <property type="entry name" value="HTH_ARSR"/>
    <property type="match status" value="1"/>
</dbReference>
<evidence type="ECO:0000256" key="3">
    <source>
        <dbReference type="ARBA" id="ARBA00023163"/>
    </source>
</evidence>
<dbReference type="GO" id="GO:0043200">
    <property type="term" value="P:response to amino acid"/>
    <property type="evidence" value="ECO:0007669"/>
    <property type="project" value="TreeGrafter"/>
</dbReference>
<dbReference type="GO" id="GO:0005829">
    <property type="term" value="C:cytosol"/>
    <property type="evidence" value="ECO:0007669"/>
    <property type="project" value="TreeGrafter"/>
</dbReference>
<keyword evidence="6" id="KW-1185">Reference proteome</keyword>
<dbReference type="Pfam" id="PF13404">
    <property type="entry name" value="HTH_AsnC-type"/>
    <property type="match status" value="1"/>
</dbReference>
<name>A0A401ZGQ1_9CHLR</name>
<dbReference type="InterPro" id="IPR019885">
    <property type="entry name" value="Tscrpt_reg_HTH_AsnC-type_CS"/>
</dbReference>
<evidence type="ECO:0000313" key="6">
    <source>
        <dbReference type="Proteomes" id="UP000287224"/>
    </source>
</evidence>
<organism evidence="5 6">
    <name type="scientific">Dictyobacter aurantiacus</name>
    <dbReference type="NCBI Taxonomy" id="1936993"/>
    <lineage>
        <taxon>Bacteria</taxon>
        <taxon>Bacillati</taxon>
        <taxon>Chloroflexota</taxon>
        <taxon>Ktedonobacteria</taxon>
        <taxon>Ktedonobacterales</taxon>
        <taxon>Dictyobacteraceae</taxon>
        <taxon>Dictyobacter</taxon>
    </lineage>
</organism>
<evidence type="ECO:0000313" key="5">
    <source>
        <dbReference type="EMBL" id="GCE06064.1"/>
    </source>
</evidence>
<sequence>MALRSERSLDQTDWKIVRELQQDSRLSFNELGKRVGLSAPAAAERVRKLEDAGIITSYGARVDATKLGLPLLVFIQLRCAPDRCLFKTSSAEKFPEILEMHKLSGTHCAMLRVALSSMEHLEALQERLNAHGEHTTNVVTSNLFTRPIIDWEKPEVDLHPSVQQEWDRR</sequence>
<evidence type="ECO:0000256" key="1">
    <source>
        <dbReference type="ARBA" id="ARBA00023015"/>
    </source>
</evidence>
<dbReference type="EMBL" id="BIFQ01000001">
    <property type="protein sequence ID" value="GCE06064.1"/>
    <property type="molecule type" value="Genomic_DNA"/>
</dbReference>
<gene>
    <name evidence="5" type="primary">lrp_2</name>
    <name evidence="5" type="ORF">KDAU_33930</name>
</gene>
<proteinExistence type="predicted"/>
<dbReference type="PRINTS" id="PR00033">
    <property type="entry name" value="HTHASNC"/>
</dbReference>
<reference evidence="6" key="1">
    <citation type="submission" date="2018-12" db="EMBL/GenBank/DDBJ databases">
        <title>Tengunoibacter tsumagoiensis gen. nov., sp. nov., Dictyobacter kobayashii sp. nov., D. alpinus sp. nov., and D. joshuensis sp. nov. and description of Dictyobacteraceae fam. nov. within the order Ktedonobacterales isolated from Tengu-no-mugimeshi.</title>
        <authorList>
            <person name="Wang C.M."/>
            <person name="Zheng Y."/>
            <person name="Sakai Y."/>
            <person name="Toyoda A."/>
            <person name="Minakuchi Y."/>
            <person name="Abe K."/>
            <person name="Yokota A."/>
            <person name="Yabe S."/>
        </authorList>
    </citation>
    <scope>NUCLEOTIDE SEQUENCE [LARGE SCALE GENOMIC DNA]</scope>
    <source>
        <strain evidence="6">S-27</strain>
    </source>
</reference>